<dbReference type="CDD" id="cd00303">
    <property type="entry name" value="retropepsin_like"/>
    <property type="match status" value="1"/>
</dbReference>
<gene>
    <name evidence="2" type="ORF">Acr_00g0071050</name>
</gene>
<feature type="compositionally biased region" description="Polar residues" evidence="1">
    <location>
        <begin position="41"/>
        <end position="57"/>
    </location>
</feature>
<sequence length="239" mass="26439">MQGQQTTNAQLTQSVVDIKAQLGKLTTTVGALQQERGKFPSQPQANPQGPHQVSSSNGFELQMEHLKAITTVRSDKEIDKTILLTPSQDETSLPSISYDHSVEPPSGDTDKVESGWPEQHVVSNFGIAFLMEQASSIIQTKIVPKYKDPGIGRVEANSVTLQLADHSIRIPRGVVEDVLVQVEKFYFLVDFVVLDMQPVDNLETQILIILGHPFLSASDTFIQCRNGIVRLAFRNMTLE</sequence>
<dbReference type="PANTHER" id="PTHR33067:SF32">
    <property type="entry name" value="ASPARTIC PEPTIDASE DDI1-TYPE DOMAIN-CONTAINING PROTEIN"/>
    <property type="match status" value="1"/>
</dbReference>
<feature type="region of interest" description="Disordered" evidence="1">
    <location>
        <begin position="32"/>
        <end position="57"/>
    </location>
</feature>
<organism evidence="2 3">
    <name type="scientific">Actinidia rufa</name>
    <dbReference type="NCBI Taxonomy" id="165716"/>
    <lineage>
        <taxon>Eukaryota</taxon>
        <taxon>Viridiplantae</taxon>
        <taxon>Streptophyta</taxon>
        <taxon>Embryophyta</taxon>
        <taxon>Tracheophyta</taxon>
        <taxon>Spermatophyta</taxon>
        <taxon>Magnoliopsida</taxon>
        <taxon>eudicotyledons</taxon>
        <taxon>Gunneridae</taxon>
        <taxon>Pentapetalae</taxon>
        <taxon>asterids</taxon>
        <taxon>Ericales</taxon>
        <taxon>Actinidiaceae</taxon>
        <taxon>Actinidia</taxon>
    </lineage>
</organism>
<evidence type="ECO:0000313" key="2">
    <source>
        <dbReference type="EMBL" id="GFS40889.1"/>
    </source>
</evidence>
<evidence type="ECO:0000256" key="1">
    <source>
        <dbReference type="SAM" id="MobiDB-lite"/>
    </source>
</evidence>
<dbReference type="OrthoDB" id="1744168at2759"/>
<dbReference type="EMBL" id="BJWL01000362">
    <property type="protein sequence ID" value="GFS40889.1"/>
    <property type="molecule type" value="Genomic_DNA"/>
</dbReference>
<name>A0A7J0DT74_9ERIC</name>
<dbReference type="InterPro" id="IPR021109">
    <property type="entry name" value="Peptidase_aspartic_dom_sf"/>
</dbReference>
<dbReference type="Gene3D" id="2.40.70.10">
    <property type="entry name" value="Acid Proteases"/>
    <property type="match status" value="1"/>
</dbReference>
<proteinExistence type="predicted"/>
<protein>
    <submittedName>
        <fullName evidence="2">Uncharacterized protein</fullName>
    </submittedName>
</protein>
<dbReference type="PANTHER" id="PTHR33067">
    <property type="entry name" value="RNA-DIRECTED DNA POLYMERASE-RELATED"/>
    <property type="match status" value="1"/>
</dbReference>
<reference evidence="3" key="1">
    <citation type="submission" date="2019-07" db="EMBL/GenBank/DDBJ databases">
        <title>De Novo Assembly of kiwifruit Actinidia rufa.</title>
        <authorList>
            <person name="Sugita-Konishi S."/>
            <person name="Sato K."/>
            <person name="Mori E."/>
            <person name="Abe Y."/>
            <person name="Kisaki G."/>
            <person name="Hamano K."/>
            <person name="Suezawa K."/>
            <person name="Otani M."/>
            <person name="Fukuda T."/>
            <person name="Manabe T."/>
            <person name="Gomi K."/>
            <person name="Tabuchi M."/>
            <person name="Akimitsu K."/>
            <person name="Kataoka I."/>
        </authorList>
    </citation>
    <scope>NUCLEOTIDE SEQUENCE [LARGE SCALE GENOMIC DNA]</scope>
    <source>
        <strain evidence="3">cv. Fuchu</strain>
    </source>
</reference>
<feature type="region of interest" description="Disordered" evidence="1">
    <location>
        <begin position="91"/>
        <end position="114"/>
    </location>
</feature>
<dbReference type="AlphaFoldDB" id="A0A7J0DT74"/>
<accession>A0A7J0DT74</accession>
<dbReference type="Proteomes" id="UP000585474">
    <property type="component" value="Unassembled WGS sequence"/>
</dbReference>
<evidence type="ECO:0000313" key="3">
    <source>
        <dbReference type="Proteomes" id="UP000585474"/>
    </source>
</evidence>
<comment type="caution">
    <text evidence="2">The sequence shown here is derived from an EMBL/GenBank/DDBJ whole genome shotgun (WGS) entry which is preliminary data.</text>
</comment>
<keyword evidence="3" id="KW-1185">Reference proteome</keyword>